<name>A0ABR2GPH5_9EUKA</name>
<proteinExistence type="predicted"/>
<dbReference type="Proteomes" id="UP001470230">
    <property type="component" value="Unassembled WGS sequence"/>
</dbReference>
<dbReference type="EMBL" id="JAPFFF010000073">
    <property type="protein sequence ID" value="KAK8835822.1"/>
    <property type="molecule type" value="Genomic_DNA"/>
</dbReference>
<accession>A0ABR2GPH5</accession>
<organism evidence="1 2">
    <name type="scientific">Tritrichomonas musculus</name>
    <dbReference type="NCBI Taxonomy" id="1915356"/>
    <lineage>
        <taxon>Eukaryota</taxon>
        <taxon>Metamonada</taxon>
        <taxon>Parabasalia</taxon>
        <taxon>Tritrichomonadida</taxon>
        <taxon>Tritrichomonadidae</taxon>
        <taxon>Tritrichomonas</taxon>
    </lineage>
</organism>
<keyword evidence="2" id="KW-1185">Reference proteome</keyword>
<evidence type="ECO:0000313" key="1">
    <source>
        <dbReference type="EMBL" id="KAK8835822.1"/>
    </source>
</evidence>
<protein>
    <submittedName>
        <fullName evidence="1">Uncharacterized protein</fullName>
    </submittedName>
</protein>
<reference evidence="1 2" key="1">
    <citation type="submission" date="2024-04" db="EMBL/GenBank/DDBJ databases">
        <title>Tritrichomonas musculus Genome.</title>
        <authorList>
            <person name="Alves-Ferreira E."/>
            <person name="Grigg M."/>
            <person name="Lorenzi H."/>
            <person name="Galac M."/>
        </authorList>
    </citation>
    <scope>NUCLEOTIDE SEQUENCE [LARGE SCALE GENOMIC DNA]</scope>
    <source>
        <strain evidence="1 2">EAF2021</strain>
    </source>
</reference>
<gene>
    <name evidence="1" type="ORF">M9Y10_040370</name>
</gene>
<sequence>MTRAIHAIAQKTTNAHHVQMDTSSLHNQIPLKTLHFLDAQQIVKLATALPFQNAMNVTTVTLNPIANVFPAVKTVPPAPEHEQIVLHAQAVFILKTAFVYHAQKTASLELVQKAMNAMFVLKATLYSRLSKMQTKSQ</sequence>
<comment type="caution">
    <text evidence="1">The sequence shown here is derived from an EMBL/GenBank/DDBJ whole genome shotgun (WGS) entry which is preliminary data.</text>
</comment>
<evidence type="ECO:0000313" key="2">
    <source>
        <dbReference type="Proteomes" id="UP001470230"/>
    </source>
</evidence>